<dbReference type="SUPFAM" id="SSF55486">
    <property type="entry name" value="Metalloproteases ('zincins'), catalytic domain"/>
    <property type="match status" value="1"/>
</dbReference>
<protein>
    <recommendedName>
        <fullName evidence="3">Metallopeptidase family protein</fullName>
    </recommendedName>
</protein>
<evidence type="ECO:0000313" key="2">
    <source>
        <dbReference type="Proteomes" id="UP000228812"/>
    </source>
</evidence>
<dbReference type="Gene3D" id="3.30.2010.20">
    <property type="match status" value="1"/>
</dbReference>
<dbReference type="Pfam" id="PF06262">
    <property type="entry name" value="Zincin_1"/>
    <property type="match status" value="1"/>
</dbReference>
<evidence type="ECO:0000313" key="1">
    <source>
        <dbReference type="EMBL" id="PIP29818.1"/>
    </source>
</evidence>
<accession>A0A2G9ZBU4</accession>
<sequence length="144" mass="15760">MHFSRGAFEKLVADGIARIPARFLRKLKNVAVIVENEPTPEQLKSVGMGNRELLLGLYEGVADAEGGHTHRAFPDRITLFRRPIEAVARGGGDVARVVAETVRHEVAHHFGMDECEVRRAEHRGACRRLPPARAGGAQAGPRVV</sequence>
<dbReference type="EMBL" id="PCRZ01000034">
    <property type="protein sequence ID" value="PIP29818.1"/>
    <property type="molecule type" value="Genomic_DNA"/>
</dbReference>
<name>A0A2G9ZBU4_9BACT</name>
<organism evidence="1 2">
    <name type="scientific">Candidatus Jorgensenbacteria bacterium CG23_combo_of_CG06-09_8_20_14_all_54_14</name>
    <dbReference type="NCBI Taxonomy" id="1974595"/>
    <lineage>
        <taxon>Bacteria</taxon>
        <taxon>Candidatus Joergenseniibacteriota</taxon>
    </lineage>
</organism>
<comment type="caution">
    <text evidence="1">The sequence shown here is derived from an EMBL/GenBank/DDBJ whole genome shotgun (WGS) entry which is preliminary data.</text>
</comment>
<dbReference type="Proteomes" id="UP000228812">
    <property type="component" value="Unassembled WGS sequence"/>
</dbReference>
<proteinExistence type="predicted"/>
<dbReference type="InterPro" id="IPR010428">
    <property type="entry name" value="Zincin_1"/>
</dbReference>
<gene>
    <name evidence="1" type="ORF">COX26_01985</name>
</gene>
<dbReference type="InterPro" id="IPR038555">
    <property type="entry name" value="Zincin_1_sf"/>
</dbReference>
<evidence type="ECO:0008006" key="3">
    <source>
        <dbReference type="Google" id="ProtNLM"/>
    </source>
</evidence>
<dbReference type="CDD" id="cd12952">
    <property type="entry name" value="MMP_ACEL2062"/>
    <property type="match status" value="1"/>
</dbReference>
<reference evidence="1 2" key="1">
    <citation type="submission" date="2017-09" db="EMBL/GenBank/DDBJ databases">
        <title>Depth-based differentiation of microbial function through sediment-hosted aquifers and enrichment of novel symbionts in the deep terrestrial subsurface.</title>
        <authorList>
            <person name="Probst A.J."/>
            <person name="Ladd B."/>
            <person name="Jarett J.K."/>
            <person name="Geller-Mcgrath D.E."/>
            <person name="Sieber C.M."/>
            <person name="Emerson J.B."/>
            <person name="Anantharaman K."/>
            <person name="Thomas B.C."/>
            <person name="Malmstrom R."/>
            <person name="Stieglmeier M."/>
            <person name="Klingl A."/>
            <person name="Woyke T."/>
            <person name="Ryan C.M."/>
            <person name="Banfield J.F."/>
        </authorList>
    </citation>
    <scope>NUCLEOTIDE SEQUENCE [LARGE SCALE GENOMIC DNA]</scope>
    <source>
        <strain evidence="1">CG23_combo_of_CG06-09_8_20_14_all_54_14</strain>
    </source>
</reference>
<dbReference type="AlphaFoldDB" id="A0A2G9ZBU4"/>